<dbReference type="EC" id="1.1.1.399" evidence="3"/>
<proteinExistence type="inferred from homology"/>
<evidence type="ECO:0000313" key="13">
    <source>
        <dbReference type="EMBL" id="SEN21947.1"/>
    </source>
</evidence>
<dbReference type="PROSITE" id="PS00065">
    <property type="entry name" value="D_2_HYDROXYACID_DH_1"/>
    <property type="match status" value="1"/>
</dbReference>
<dbReference type="PANTHER" id="PTHR42938:SF47">
    <property type="entry name" value="HYDROXYPYRUVATE REDUCTASE"/>
    <property type="match status" value="1"/>
</dbReference>
<evidence type="ECO:0000256" key="6">
    <source>
        <dbReference type="ARBA" id="ARBA00023002"/>
    </source>
</evidence>
<gene>
    <name evidence="13" type="ORF">SAMN05216404_103124</name>
</gene>
<reference evidence="13 14" key="1">
    <citation type="submission" date="2016-10" db="EMBL/GenBank/DDBJ databases">
        <authorList>
            <person name="de Groot N.N."/>
        </authorList>
    </citation>
    <scope>NUCLEOTIDE SEQUENCE [LARGE SCALE GENOMIC DNA]</scope>
    <source>
        <strain evidence="13 14">Nl18</strain>
    </source>
</reference>
<dbReference type="SUPFAM" id="SSF52283">
    <property type="entry name" value="Formate/glycerate dehydrogenase catalytic domain-like"/>
    <property type="match status" value="1"/>
</dbReference>
<dbReference type="RefSeq" id="WP_074744787.1">
    <property type="nucleotide sequence ID" value="NZ_FOCT01000003.1"/>
</dbReference>
<evidence type="ECO:0000256" key="3">
    <source>
        <dbReference type="ARBA" id="ARBA00013001"/>
    </source>
</evidence>
<evidence type="ECO:0000256" key="9">
    <source>
        <dbReference type="ARBA" id="ARBA00048126"/>
    </source>
</evidence>
<dbReference type="EC" id="1.1.1.95" evidence="4"/>
<dbReference type="Gene3D" id="3.30.70.260">
    <property type="match status" value="1"/>
</dbReference>
<evidence type="ECO:0000313" key="14">
    <source>
        <dbReference type="Proteomes" id="UP000183898"/>
    </source>
</evidence>
<dbReference type="PANTHER" id="PTHR42938">
    <property type="entry name" value="FORMATE DEHYDROGENASE 1"/>
    <property type="match status" value="1"/>
</dbReference>
<comment type="catalytic activity">
    <reaction evidence="9">
        <text>(R)-2-hydroxyglutarate + NAD(+) = 2-oxoglutarate + NADH + H(+)</text>
        <dbReference type="Rhea" id="RHEA:49612"/>
        <dbReference type="ChEBI" id="CHEBI:15378"/>
        <dbReference type="ChEBI" id="CHEBI:15801"/>
        <dbReference type="ChEBI" id="CHEBI:16810"/>
        <dbReference type="ChEBI" id="CHEBI:57540"/>
        <dbReference type="ChEBI" id="CHEBI:57945"/>
        <dbReference type="EC" id="1.1.1.399"/>
    </reaction>
</comment>
<dbReference type="Proteomes" id="UP000183898">
    <property type="component" value="Unassembled WGS sequence"/>
</dbReference>
<feature type="domain" description="ACT" evidence="12">
    <location>
        <begin position="326"/>
        <end position="399"/>
    </location>
</feature>
<evidence type="ECO:0000256" key="8">
    <source>
        <dbReference type="ARBA" id="ARBA00030455"/>
    </source>
</evidence>
<evidence type="ECO:0000256" key="11">
    <source>
        <dbReference type="RuleBase" id="RU003719"/>
    </source>
</evidence>
<dbReference type="GO" id="GO:0004617">
    <property type="term" value="F:phosphoglycerate dehydrogenase activity"/>
    <property type="evidence" value="ECO:0007669"/>
    <property type="project" value="UniProtKB-EC"/>
</dbReference>
<evidence type="ECO:0000256" key="5">
    <source>
        <dbReference type="ARBA" id="ARBA00021582"/>
    </source>
</evidence>
<evidence type="ECO:0000256" key="7">
    <source>
        <dbReference type="ARBA" id="ARBA00023027"/>
    </source>
</evidence>
<evidence type="ECO:0000256" key="10">
    <source>
        <dbReference type="ARBA" id="ARBA00048731"/>
    </source>
</evidence>
<dbReference type="SUPFAM" id="SSF51735">
    <property type="entry name" value="NAD(P)-binding Rossmann-fold domains"/>
    <property type="match status" value="1"/>
</dbReference>
<keyword evidence="7" id="KW-0520">NAD</keyword>
<dbReference type="InterPro" id="IPR002912">
    <property type="entry name" value="ACT_dom"/>
</dbReference>
<comment type="function">
    <text evidence="1">Catalyzes the reversible oxidation of 3-phospho-D-glycerate to 3-phosphonooxypyruvate, the first step of the phosphorylated L-serine biosynthesis pathway. Also catalyzes the reversible oxidation of 2-hydroxyglutarate to 2-oxoglutarate.</text>
</comment>
<dbReference type="AlphaFoldDB" id="A0A1H8ESU0"/>
<dbReference type="InterPro" id="IPR045865">
    <property type="entry name" value="ACT-like_dom_sf"/>
</dbReference>
<protein>
    <recommendedName>
        <fullName evidence="5">D-3-phosphoglycerate dehydrogenase</fullName>
        <ecNumber evidence="3">1.1.1.399</ecNumber>
        <ecNumber evidence="4">1.1.1.95</ecNumber>
    </recommendedName>
    <alternativeName>
        <fullName evidence="8">2-oxoglutarate reductase</fullName>
    </alternativeName>
</protein>
<dbReference type="Gene3D" id="3.40.50.720">
    <property type="entry name" value="NAD(P)-binding Rossmann-like Domain"/>
    <property type="match status" value="2"/>
</dbReference>
<dbReference type="CDD" id="cd04901">
    <property type="entry name" value="ACT_3PGDH"/>
    <property type="match status" value="1"/>
</dbReference>
<keyword evidence="6 11" id="KW-0560">Oxidoreductase</keyword>
<dbReference type="InterPro" id="IPR029752">
    <property type="entry name" value="D-isomer_DH_CS1"/>
</dbReference>
<dbReference type="SUPFAM" id="SSF55021">
    <property type="entry name" value="ACT-like"/>
    <property type="match status" value="1"/>
</dbReference>
<dbReference type="Pfam" id="PF00389">
    <property type="entry name" value="2-Hacid_dh"/>
    <property type="match status" value="1"/>
</dbReference>
<evidence type="ECO:0000256" key="2">
    <source>
        <dbReference type="ARBA" id="ARBA00005216"/>
    </source>
</evidence>
<dbReference type="PROSITE" id="PS51671">
    <property type="entry name" value="ACT"/>
    <property type="match status" value="1"/>
</dbReference>
<organism evidence="13 14">
    <name type="scientific">Nitrosospira multiformis</name>
    <dbReference type="NCBI Taxonomy" id="1231"/>
    <lineage>
        <taxon>Bacteria</taxon>
        <taxon>Pseudomonadati</taxon>
        <taxon>Pseudomonadota</taxon>
        <taxon>Betaproteobacteria</taxon>
        <taxon>Nitrosomonadales</taxon>
        <taxon>Nitrosomonadaceae</taxon>
        <taxon>Nitrosospira</taxon>
    </lineage>
</organism>
<dbReference type="InterPro" id="IPR006139">
    <property type="entry name" value="D-isomer_2_OHA_DH_cat_dom"/>
</dbReference>
<dbReference type="EMBL" id="FOCT01000003">
    <property type="protein sequence ID" value="SEN21947.1"/>
    <property type="molecule type" value="Genomic_DNA"/>
</dbReference>
<evidence type="ECO:0000256" key="1">
    <source>
        <dbReference type="ARBA" id="ARBA00003800"/>
    </source>
</evidence>
<evidence type="ECO:0000259" key="12">
    <source>
        <dbReference type="PROSITE" id="PS51671"/>
    </source>
</evidence>
<comment type="similarity">
    <text evidence="11">Belongs to the D-isomer specific 2-hydroxyacid dehydrogenase family.</text>
</comment>
<comment type="catalytic activity">
    <reaction evidence="10">
        <text>(2R)-3-phosphoglycerate + NAD(+) = 3-phosphooxypyruvate + NADH + H(+)</text>
        <dbReference type="Rhea" id="RHEA:12641"/>
        <dbReference type="ChEBI" id="CHEBI:15378"/>
        <dbReference type="ChEBI" id="CHEBI:18110"/>
        <dbReference type="ChEBI" id="CHEBI:57540"/>
        <dbReference type="ChEBI" id="CHEBI:57945"/>
        <dbReference type="ChEBI" id="CHEBI:58272"/>
        <dbReference type="EC" id="1.1.1.95"/>
    </reaction>
</comment>
<comment type="pathway">
    <text evidence="2">Amino-acid biosynthesis; L-serine biosynthesis; L-serine from 3-phospho-D-glycerate: step 1/3.</text>
</comment>
<dbReference type="InterPro" id="IPR006140">
    <property type="entry name" value="D-isomer_DH_NAD-bd"/>
</dbReference>
<dbReference type="InterPro" id="IPR036291">
    <property type="entry name" value="NAD(P)-bd_dom_sf"/>
</dbReference>
<dbReference type="CDD" id="cd12174">
    <property type="entry name" value="PGDH_like_3"/>
    <property type="match status" value="1"/>
</dbReference>
<sequence>MPERAHKIFRILTLNQISPLGLKLFNSGHYKVGSDTTEPDAILVRSHNMLDMDIPSSVKAIGRAGAGTNNVPVSAMNLRGVPVFNAPGANANAVKELVLAGLLIASRNLIPAIHFTEKLEGDNETLNRLAEGGKKQFAGIELPRRTLGIIGLGAIGRLVADAALRLGMKVMGYDPNITVDAAWNLSSEVKRAESIEDLLRNSEFVTLHVPLLDSTRHLVNRQVVQSMRNSTILLNFSRDGIVDENAVLEGIEMGKIKYYVSDFPSEKLQHHARVITLPHLGASTQEAEENCAVMVTKQVIDYLENGGITNAVNFPNITMERESPYRLAVANANVPNMVGQISTAMAKAGLNIHTMGNKSRGEMAYTLVDVDSPVPQETIDEIAAIKGVLNVRYLPIPAK</sequence>
<dbReference type="Pfam" id="PF02826">
    <property type="entry name" value="2-Hacid_dh_C"/>
    <property type="match status" value="1"/>
</dbReference>
<dbReference type="UniPathway" id="UPA00135">
    <property type="reaction ID" value="UER00196"/>
</dbReference>
<evidence type="ECO:0000256" key="4">
    <source>
        <dbReference type="ARBA" id="ARBA00013143"/>
    </source>
</evidence>
<accession>A0A1H8ESU0</accession>
<name>A0A1H8ESU0_9PROT</name>
<dbReference type="GO" id="GO:0051287">
    <property type="term" value="F:NAD binding"/>
    <property type="evidence" value="ECO:0007669"/>
    <property type="project" value="InterPro"/>
</dbReference>